<dbReference type="PROSITE" id="PS51257">
    <property type="entry name" value="PROKAR_LIPOPROTEIN"/>
    <property type="match status" value="1"/>
</dbReference>
<reference evidence="1 2" key="1">
    <citation type="submission" date="2020-08" db="EMBL/GenBank/DDBJ databases">
        <title>Genomic Encyclopedia of Type Strains, Phase IV (KMG-IV): sequencing the most valuable type-strain genomes for metagenomic binning, comparative biology and taxonomic classification.</title>
        <authorList>
            <person name="Goeker M."/>
        </authorList>
    </citation>
    <scope>NUCLEOTIDE SEQUENCE [LARGE SCALE GENOMIC DNA]</scope>
    <source>
        <strain evidence="1 2">DSM 24194</strain>
    </source>
</reference>
<keyword evidence="2" id="KW-1185">Reference proteome</keyword>
<proteinExistence type="predicted"/>
<protein>
    <submittedName>
        <fullName evidence="1">Uncharacterized protein</fullName>
    </submittedName>
</protein>
<sequence>MKALYILPMIGLLAACGETETPTNEAPAIEVRSDQQNQLFELSDLNRDIAMRRAITGAGFRCQRVDGSGFVGKYKNLDQWAATCEDQREWAVYVGPDETAQVRLCSDVVEQGLPGCEVTKAATGVYLADAPSEN</sequence>
<dbReference type="Proteomes" id="UP000578569">
    <property type="component" value="Unassembled WGS sequence"/>
</dbReference>
<organism evidence="1 2">
    <name type="scientific">Sphingomicrobium lutaoense</name>
    <dbReference type="NCBI Taxonomy" id="515949"/>
    <lineage>
        <taxon>Bacteria</taxon>
        <taxon>Pseudomonadati</taxon>
        <taxon>Pseudomonadota</taxon>
        <taxon>Alphaproteobacteria</taxon>
        <taxon>Sphingomonadales</taxon>
        <taxon>Sphingomonadaceae</taxon>
        <taxon>Sphingomicrobium</taxon>
    </lineage>
</organism>
<dbReference type="RefSeq" id="WP_183934345.1">
    <property type="nucleotide sequence ID" value="NZ_JACICF010000002.1"/>
</dbReference>
<accession>A0A839YXT6</accession>
<evidence type="ECO:0000313" key="1">
    <source>
        <dbReference type="EMBL" id="MBB3765001.1"/>
    </source>
</evidence>
<dbReference type="EMBL" id="JACICF010000002">
    <property type="protein sequence ID" value="MBB3765001.1"/>
    <property type="molecule type" value="Genomic_DNA"/>
</dbReference>
<gene>
    <name evidence="1" type="ORF">FHS50_002063</name>
</gene>
<name>A0A839YXT6_9SPHN</name>
<dbReference type="AlphaFoldDB" id="A0A839YXT6"/>
<comment type="caution">
    <text evidence="1">The sequence shown here is derived from an EMBL/GenBank/DDBJ whole genome shotgun (WGS) entry which is preliminary data.</text>
</comment>
<evidence type="ECO:0000313" key="2">
    <source>
        <dbReference type="Proteomes" id="UP000578569"/>
    </source>
</evidence>